<keyword evidence="6 11" id="KW-0808">Transferase</keyword>
<gene>
    <name evidence="14" type="ORF">ACIGXA_38515</name>
</gene>
<proteinExistence type="inferred from homology"/>
<evidence type="ECO:0000256" key="4">
    <source>
        <dbReference type="ARBA" id="ARBA00013244"/>
    </source>
</evidence>
<dbReference type="EC" id="2.3.1.20" evidence="4 11"/>
<evidence type="ECO:0000256" key="7">
    <source>
        <dbReference type="ARBA" id="ARBA00022798"/>
    </source>
</evidence>
<evidence type="ECO:0000313" key="14">
    <source>
        <dbReference type="EMBL" id="MFI9106415.1"/>
    </source>
</evidence>
<comment type="caution">
    <text evidence="14">The sequence shown here is derived from an EMBL/GenBank/DDBJ whole genome shotgun (WGS) entry which is preliminary data.</text>
</comment>
<evidence type="ECO:0000256" key="11">
    <source>
        <dbReference type="RuleBase" id="RU361241"/>
    </source>
</evidence>
<evidence type="ECO:0000256" key="5">
    <source>
        <dbReference type="ARBA" id="ARBA00022516"/>
    </source>
</evidence>
<accession>A0ABW8CIX9</accession>
<dbReference type="RefSeq" id="WP_399657901.1">
    <property type="nucleotide sequence ID" value="NZ_JBITYG010000018.1"/>
</dbReference>
<name>A0ABW8CIX9_9ACTN</name>
<keyword evidence="8 11" id="KW-0443">Lipid metabolism</keyword>
<keyword evidence="9 11" id="KW-0012">Acyltransferase</keyword>
<dbReference type="PANTHER" id="PTHR31650">
    <property type="entry name" value="O-ACYLTRANSFERASE (WSD1-LIKE) FAMILY PROTEIN"/>
    <property type="match status" value="1"/>
</dbReference>
<evidence type="ECO:0000259" key="12">
    <source>
        <dbReference type="Pfam" id="PF03007"/>
    </source>
</evidence>
<protein>
    <recommendedName>
        <fullName evidence="4 11">Diacylglycerol O-acyltransferase</fullName>
        <ecNumber evidence="4 11">2.3.1.20</ecNumber>
    </recommendedName>
</protein>
<comment type="similarity">
    <text evidence="3 11">Belongs to the long-chain O-acyltransferase family.</text>
</comment>
<keyword evidence="15" id="KW-1185">Reference proteome</keyword>
<feature type="domain" description="O-acyltransferase WSD1-like N-terminal" evidence="12">
    <location>
        <begin position="1"/>
        <end position="266"/>
    </location>
</feature>
<evidence type="ECO:0000259" key="13">
    <source>
        <dbReference type="Pfam" id="PF06974"/>
    </source>
</evidence>
<dbReference type="InterPro" id="IPR045034">
    <property type="entry name" value="O-acyltransferase_WSD1-like"/>
</dbReference>
<evidence type="ECO:0000256" key="6">
    <source>
        <dbReference type="ARBA" id="ARBA00022679"/>
    </source>
</evidence>
<dbReference type="Gene3D" id="3.30.559.10">
    <property type="entry name" value="Chloramphenicol acetyltransferase-like domain"/>
    <property type="match status" value="1"/>
</dbReference>
<dbReference type="SUPFAM" id="SSF52777">
    <property type="entry name" value="CoA-dependent acyltransferases"/>
    <property type="match status" value="1"/>
</dbReference>
<dbReference type="NCBIfam" id="TIGR02946">
    <property type="entry name" value="acyl_WS_DGAT"/>
    <property type="match status" value="1"/>
</dbReference>
<evidence type="ECO:0000313" key="15">
    <source>
        <dbReference type="Proteomes" id="UP001614394"/>
    </source>
</evidence>
<evidence type="ECO:0000256" key="9">
    <source>
        <dbReference type="ARBA" id="ARBA00023315"/>
    </source>
</evidence>
<evidence type="ECO:0000256" key="8">
    <source>
        <dbReference type="ARBA" id="ARBA00023098"/>
    </source>
</evidence>
<evidence type="ECO:0000256" key="1">
    <source>
        <dbReference type="ARBA" id="ARBA00004771"/>
    </source>
</evidence>
<dbReference type="InterPro" id="IPR004255">
    <property type="entry name" value="O-acyltransferase_WSD1_N"/>
</dbReference>
<dbReference type="InterPro" id="IPR009721">
    <property type="entry name" value="O-acyltransferase_WSD1_C"/>
</dbReference>
<dbReference type="EMBL" id="JBITYG010000018">
    <property type="protein sequence ID" value="MFI9106415.1"/>
    <property type="molecule type" value="Genomic_DNA"/>
</dbReference>
<keyword evidence="7 11" id="KW-0319">Glycerol metabolism</keyword>
<dbReference type="Proteomes" id="UP001614394">
    <property type="component" value="Unassembled WGS sequence"/>
</dbReference>
<dbReference type="Pfam" id="PF06974">
    <property type="entry name" value="WS_DGAT_C"/>
    <property type="match status" value="1"/>
</dbReference>
<dbReference type="GO" id="GO:0016746">
    <property type="term" value="F:acyltransferase activity"/>
    <property type="evidence" value="ECO:0007669"/>
    <property type="project" value="UniProtKB-KW"/>
</dbReference>
<evidence type="ECO:0000256" key="3">
    <source>
        <dbReference type="ARBA" id="ARBA00009587"/>
    </source>
</evidence>
<dbReference type="PANTHER" id="PTHR31650:SF1">
    <property type="entry name" value="WAX ESTER SYNTHASE_DIACYLGLYCEROL ACYLTRANSFERASE 4-RELATED"/>
    <property type="match status" value="1"/>
</dbReference>
<evidence type="ECO:0000256" key="2">
    <source>
        <dbReference type="ARBA" id="ARBA00005189"/>
    </source>
</evidence>
<feature type="domain" description="O-acyltransferase WSD1 C-terminal" evidence="13">
    <location>
        <begin position="309"/>
        <end position="453"/>
    </location>
</feature>
<dbReference type="InterPro" id="IPR014292">
    <property type="entry name" value="Acyl_transf_WS/DGAT"/>
</dbReference>
<comment type="pathway">
    <text evidence="2">Lipid metabolism.</text>
</comment>
<comment type="pathway">
    <text evidence="1 11">Glycerolipid metabolism; triacylglycerol biosynthesis.</text>
</comment>
<dbReference type="InterPro" id="IPR023213">
    <property type="entry name" value="CAT-like_dom_sf"/>
</dbReference>
<sequence length="457" mass="50100">MSALDAGFYFIEDENVPMHVGSVLVFEGPVPSYGDVIRLLVSKLPDVPRYRQRVKSLPMHLGRPVWVDDEHFQILYHVRHTAVPAPGGDDQLRNLAGRLFAQRLDLTKPLWEIWLVEGLEGGRWALISKVHHCMIDGIAGTDMMQLVLDWRKDSELSEPRPWTPEPNPSTLDLVADGVRDAVLTPLGHLAAVPALARRLRSGSELLGIGRALAGSLPGTARRLTTRAAGSLNGSLGPHRRWVWAKADLTETKQIRKVTGGTVNDVILAAVTRGFRDLLESRGELSEGMVVRTMVPVSVRSRDQRNKLDNRVSAVLLNLPVSEPDPQARLAAVREQMDDLKSSRQAAGADAITGMANFAAPTLLALGSRTAMRFPQQFLQTVTTNVPGPRVPLYMLGRRLAEIYPYVPIASTMRISVGIFSYLGQITFGINADFDGVPDIQVLADGVRAGFDELLALT</sequence>
<dbReference type="Pfam" id="PF03007">
    <property type="entry name" value="WS_DGAT_cat"/>
    <property type="match status" value="1"/>
</dbReference>
<comment type="catalytic activity">
    <reaction evidence="10 11">
        <text>an acyl-CoA + a 1,2-diacyl-sn-glycerol = a triacyl-sn-glycerol + CoA</text>
        <dbReference type="Rhea" id="RHEA:10868"/>
        <dbReference type="ChEBI" id="CHEBI:17815"/>
        <dbReference type="ChEBI" id="CHEBI:57287"/>
        <dbReference type="ChEBI" id="CHEBI:58342"/>
        <dbReference type="ChEBI" id="CHEBI:64615"/>
        <dbReference type="EC" id="2.3.1.20"/>
    </reaction>
</comment>
<evidence type="ECO:0000256" key="10">
    <source>
        <dbReference type="ARBA" id="ARBA00048109"/>
    </source>
</evidence>
<keyword evidence="5 11" id="KW-0444">Lipid biosynthesis</keyword>
<reference evidence="14 15" key="1">
    <citation type="submission" date="2024-10" db="EMBL/GenBank/DDBJ databases">
        <title>The Natural Products Discovery Center: Release of the First 8490 Sequenced Strains for Exploring Actinobacteria Biosynthetic Diversity.</title>
        <authorList>
            <person name="Kalkreuter E."/>
            <person name="Kautsar S.A."/>
            <person name="Yang D."/>
            <person name="Bader C.D."/>
            <person name="Teijaro C.N."/>
            <person name="Fluegel L."/>
            <person name="Davis C.M."/>
            <person name="Simpson J.R."/>
            <person name="Lauterbach L."/>
            <person name="Steele A.D."/>
            <person name="Gui C."/>
            <person name="Meng S."/>
            <person name="Li G."/>
            <person name="Viehrig K."/>
            <person name="Ye F."/>
            <person name="Su P."/>
            <person name="Kiefer A.F."/>
            <person name="Nichols A."/>
            <person name="Cepeda A.J."/>
            <person name="Yan W."/>
            <person name="Fan B."/>
            <person name="Jiang Y."/>
            <person name="Adhikari A."/>
            <person name="Zheng C.-J."/>
            <person name="Schuster L."/>
            <person name="Cowan T.M."/>
            <person name="Smanski M.J."/>
            <person name="Chevrette M.G."/>
            <person name="De Carvalho L.P.S."/>
            <person name="Shen B."/>
        </authorList>
    </citation>
    <scope>NUCLEOTIDE SEQUENCE [LARGE SCALE GENOMIC DNA]</scope>
    <source>
        <strain evidence="14 15">NPDC053399</strain>
    </source>
</reference>
<organism evidence="14 15">
    <name type="scientific">Streptomyces fildesensis</name>
    <dbReference type="NCBI Taxonomy" id="375757"/>
    <lineage>
        <taxon>Bacteria</taxon>
        <taxon>Bacillati</taxon>
        <taxon>Actinomycetota</taxon>
        <taxon>Actinomycetes</taxon>
        <taxon>Kitasatosporales</taxon>
        <taxon>Streptomycetaceae</taxon>
        <taxon>Streptomyces</taxon>
    </lineage>
</organism>